<dbReference type="Gene3D" id="1.25.40.10">
    <property type="entry name" value="Tetratricopeptide repeat domain"/>
    <property type="match status" value="1"/>
</dbReference>
<dbReference type="EMBL" id="KZ678372">
    <property type="protein sequence ID" value="PSS05196.1"/>
    <property type="molecule type" value="Genomic_DNA"/>
</dbReference>
<dbReference type="PANTHER" id="PTHR46803">
    <property type="entry name" value="E3 UBIQUITIN-PROTEIN LIGASE CHIP"/>
    <property type="match status" value="1"/>
</dbReference>
<dbReference type="InterPro" id="IPR013083">
    <property type="entry name" value="Znf_RING/FYVE/PHD"/>
</dbReference>
<dbReference type="SMART" id="SM00028">
    <property type="entry name" value="TPR"/>
    <property type="match status" value="3"/>
</dbReference>
<dbReference type="InterPro" id="IPR003613">
    <property type="entry name" value="Ubox_domain"/>
</dbReference>
<dbReference type="InParanoid" id="A0A2T3ANJ5"/>
<comment type="catalytic activity">
    <reaction evidence="1">
        <text>S-ubiquitinyl-[E2 ubiquitin-conjugating enzyme]-L-cysteine + [acceptor protein]-L-lysine = [E2 ubiquitin-conjugating enzyme]-L-cysteine + N(6)-ubiquitinyl-[acceptor protein]-L-lysine.</text>
        <dbReference type="EC" id="2.3.2.27"/>
    </reaction>
</comment>
<feature type="domain" description="U-box" evidence="6">
    <location>
        <begin position="198"/>
        <end position="271"/>
    </location>
</feature>
<dbReference type="GO" id="GO:0061630">
    <property type="term" value="F:ubiquitin protein ligase activity"/>
    <property type="evidence" value="ECO:0007669"/>
    <property type="project" value="UniProtKB-EC"/>
</dbReference>
<dbReference type="GO" id="GO:0071218">
    <property type="term" value="P:cellular response to misfolded protein"/>
    <property type="evidence" value="ECO:0007669"/>
    <property type="project" value="TreeGrafter"/>
</dbReference>
<evidence type="ECO:0000256" key="4">
    <source>
        <dbReference type="ARBA" id="ARBA00022786"/>
    </source>
</evidence>
<evidence type="ECO:0000259" key="6">
    <source>
        <dbReference type="PROSITE" id="PS51698"/>
    </source>
</evidence>
<dbReference type="GO" id="GO:0045862">
    <property type="term" value="P:positive regulation of proteolysis"/>
    <property type="evidence" value="ECO:0007669"/>
    <property type="project" value="TreeGrafter"/>
</dbReference>
<dbReference type="PANTHER" id="PTHR46803:SF2">
    <property type="entry name" value="E3 UBIQUITIN-PROTEIN LIGASE CHIP"/>
    <property type="match status" value="1"/>
</dbReference>
<sequence length="274" mass="31747">MAVPDALHYKEQGNRLFLKGQYAAAEGLYSQAIVADPKDHKFYTNRAMARSKLKRWEDVIEDCQTCLTLSPNNMKAVFYMAEAQLEMRDFDVALQTAQQAYQLYSQSEDGFKSLGSVIKLVLRCRKERWEDKERRRLRERSDLERELTEILERERDAACALAGGDRELEDIKAEWATKLEALQSTFQLARGEQSRRREVPDWAIDDITFGILVDPVMTKTGKSYERASLLEHLKRSKTDPITREPLQPSDLRPNLDLRDACAEFLEHNGWAVDW</sequence>
<dbReference type="GO" id="GO:0006515">
    <property type="term" value="P:protein quality control for misfolded or incompletely synthesized proteins"/>
    <property type="evidence" value="ECO:0007669"/>
    <property type="project" value="TreeGrafter"/>
</dbReference>
<dbReference type="SUPFAM" id="SSF57850">
    <property type="entry name" value="RING/U-box"/>
    <property type="match status" value="1"/>
</dbReference>
<keyword evidence="4" id="KW-0833">Ubl conjugation pathway</keyword>
<name>A0A2T3ANJ5_9PEZI</name>
<keyword evidence="5" id="KW-0413">Isomerase</keyword>
<dbReference type="GO" id="GO:0000209">
    <property type="term" value="P:protein polyubiquitination"/>
    <property type="evidence" value="ECO:0007669"/>
    <property type="project" value="TreeGrafter"/>
</dbReference>
<dbReference type="AlphaFoldDB" id="A0A2T3ANJ5"/>
<protein>
    <recommendedName>
        <fullName evidence="6">U-box domain-containing protein</fullName>
    </recommendedName>
</protein>
<keyword evidence="8" id="KW-1185">Reference proteome</keyword>
<keyword evidence="3" id="KW-0677">Repeat</keyword>
<dbReference type="InterPro" id="IPR011990">
    <property type="entry name" value="TPR-like_helical_dom_sf"/>
</dbReference>
<evidence type="ECO:0000256" key="2">
    <source>
        <dbReference type="ARBA" id="ARBA00022679"/>
    </source>
</evidence>
<organism evidence="7 8">
    <name type="scientific">Coniella lustricola</name>
    <dbReference type="NCBI Taxonomy" id="2025994"/>
    <lineage>
        <taxon>Eukaryota</taxon>
        <taxon>Fungi</taxon>
        <taxon>Dikarya</taxon>
        <taxon>Ascomycota</taxon>
        <taxon>Pezizomycotina</taxon>
        <taxon>Sordariomycetes</taxon>
        <taxon>Sordariomycetidae</taxon>
        <taxon>Diaporthales</taxon>
        <taxon>Schizoparmaceae</taxon>
        <taxon>Coniella</taxon>
    </lineage>
</organism>
<evidence type="ECO:0000313" key="7">
    <source>
        <dbReference type="EMBL" id="PSS05196.1"/>
    </source>
</evidence>
<dbReference type="GO" id="GO:0043161">
    <property type="term" value="P:proteasome-mediated ubiquitin-dependent protein catabolic process"/>
    <property type="evidence" value="ECO:0007669"/>
    <property type="project" value="TreeGrafter"/>
</dbReference>
<dbReference type="Gene3D" id="3.30.40.10">
    <property type="entry name" value="Zinc/RING finger domain, C3HC4 (zinc finger)"/>
    <property type="match status" value="1"/>
</dbReference>
<dbReference type="GO" id="GO:0005737">
    <property type="term" value="C:cytoplasm"/>
    <property type="evidence" value="ECO:0007669"/>
    <property type="project" value="TreeGrafter"/>
</dbReference>
<evidence type="ECO:0000256" key="1">
    <source>
        <dbReference type="ARBA" id="ARBA00000900"/>
    </source>
</evidence>
<evidence type="ECO:0000256" key="3">
    <source>
        <dbReference type="ARBA" id="ARBA00022737"/>
    </source>
</evidence>
<dbReference type="Proteomes" id="UP000241462">
    <property type="component" value="Unassembled WGS sequence"/>
</dbReference>
<dbReference type="InterPro" id="IPR019734">
    <property type="entry name" value="TPR_rpt"/>
</dbReference>
<dbReference type="SUPFAM" id="SSF48452">
    <property type="entry name" value="TPR-like"/>
    <property type="match status" value="1"/>
</dbReference>
<dbReference type="SMART" id="SM00504">
    <property type="entry name" value="Ubox"/>
    <property type="match status" value="1"/>
</dbReference>
<dbReference type="STRING" id="2025994.A0A2T3ANJ5"/>
<evidence type="ECO:0000313" key="8">
    <source>
        <dbReference type="Proteomes" id="UP000241462"/>
    </source>
</evidence>
<dbReference type="Pfam" id="PF04564">
    <property type="entry name" value="U-box"/>
    <property type="match status" value="1"/>
</dbReference>
<proteinExistence type="predicted"/>
<dbReference type="PROSITE" id="PS51698">
    <property type="entry name" value="U_BOX"/>
    <property type="match status" value="1"/>
</dbReference>
<dbReference type="OrthoDB" id="629492at2759"/>
<dbReference type="GO" id="GO:0051087">
    <property type="term" value="F:protein-folding chaperone binding"/>
    <property type="evidence" value="ECO:0007669"/>
    <property type="project" value="TreeGrafter"/>
</dbReference>
<keyword evidence="2" id="KW-0808">Transferase</keyword>
<evidence type="ECO:0000256" key="5">
    <source>
        <dbReference type="ARBA" id="ARBA00023110"/>
    </source>
</evidence>
<dbReference type="GO" id="GO:0003755">
    <property type="term" value="F:peptidyl-prolyl cis-trans isomerase activity"/>
    <property type="evidence" value="ECO:0007669"/>
    <property type="project" value="UniProtKB-KW"/>
</dbReference>
<reference evidence="7 8" key="1">
    <citation type="journal article" date="2018" name="Mycol. Prog.">
        <title>Coniella lustricola, a new species from submerged detritus.</title>
        <authorList>
            <person name="Raudabaugh D.B."/>
            <person name="Iturriaga T."/>
            <person name="Carver A."/>
            <person name="Mondo S."/>
            <person name="Pangilinan J."/>
            <person name="Lipzen A."/>
            <person name="He G."/>
            <person name="Amirebrahimi M."/>
            <person name="Grigoriev I.V."/>
            <person name="Miller A.N."/>
        </authorList>
    </citation>
    <scope>NUCLEOTIDE SEQUENCE [LARGE SCALE GENOMIC DNA]</scope>
    <source>
        <strain evidence="7 8">B22-T-1</strain>
    </source>
</reference>
<gene>
    <name evidence="7" type="ORF">BD289DRAFT_478096</name>
</gene>
<accession>A0A2T3ANJ5</accession>
<keyword evidence="5" id="KW-0697">Rotamase</keyword>